<evidence type="ECO:0000313" key="3">
    <source>
        <dbReference type="Proteomes" id="UP000594681"/>
    </source>
</evidence>
<sequence length="125" mass="13398">MAITFDEAVEIARAAAAPHHLIPDFIQHGEGAYCFETDRHLDPMIIGPGSMLIVFESDGSVIGGSSAPTYTPRECEVLAIDGRVLRTFEQVRAARLTHEAEQAALEAESDGEELEDPVPVPATGP</sequence>
<dbReference type="EMBL" id="CP064954">
    <property type="protein sequence ID" value="QPK79739.1"/>
    <property type="molecule type" value="Genomic_DNA"/>
</dbReference>
<reference evidence="2 3" key="1">
    <citation type="submission" date="2020-11" db="EMBL/GenBank/DDBJ databases">
        <title>Corynebacterium sp. ZJ-599.</title>
        <authorList>
            <person name="Zhou J."/>
        </authorList>
    </citation>
    <scope>NUCLEOTIDE SEQUENCE [LARGE SCALE GENOMIC DNA]</scope>
    <source>
        <strain evidence="2 3">ZJ-599</strain>
    </source>
</reference>
<evidence type="ECO:0000313" key="2">
    <source>
        <dbReference type="EMBL" id="QPK79739.1"/>
    </source>
</evidence>
<keyword evidence="3" id="KW-1185">Reference proteome</keyword>
<dbReference type="KEGG" id="cliz:G7Y31_03285"/>
<name>A0A7T0KFS2_9CORY</name>
<evidence type="ECO:0000256" key="1">
    <source>
        <dbReference type="SAM" id="MobiDB-lite"/>
    </source>
</evidence>
<dbReference type="RefSeq" id="WP_165011244.1">
    <property type="nucleotide sequence ID" value="NZ_CP064954.1"/>
</dbReference>
<gene>
    <name evidence="2" type="ORF">G7Y31_03285</name>
</gene>
<accession>A0A7T0KFS2</accession>
<dbReference type="Proteomes" id="UP000594681">
    <property type="component" value="Chromosome"/>
</dbReference>
<feature type="compositionally biased region" description="Acidic residues" evidence="1">
    <location>
        <begin position="107"/>
        <end position="116"/>
    </location>
</feature>
<proteinExistence type="predicted"/>
<feature type="region of interest" description="Disordered" evidence="1">
    <location>
        <begin position="101"/>
        <end position="125"/>
    </location>
</feature>
<organism evidence="2 3">
    <name type="scientific">Corynebacterium lizhenjunii</name>
    <dbReference type="NCBI Taxonomy" id="2709394"/>
    <lineage>
        <taxon>Bacteria</taxon>
        <taxon>Bacillati</taxon>
        <taxon>Actinomycetota</taxon>
        <taxon>Actinomycetes</taxon>
        <taxon>Mycobacteriales</taxon>
        <taxon>Corynebacteriaceae</taxon>
        <taxon>Corynebacterium</taxon>
    </lineage>
</organism>
<protein>
    <submittedName>
        <fullName evidence="2">Uncharacterized protein</fullName>
    </submittedName>
</protein>
<dbReference type="AlphaFoldDB" id="A0A7T0KFS2"/>